<dbReference type="SMART" id="SM00740">
    <property type="entry name" value="PASTA"/>
    <property type="match status" value="2"/>
</dbReference>
<evidence type="ECO:0000313" key="4">
    <source>
        <dbReference type="EMBL" id="MFD1321188.1"/>
    </source>
</evidence>
<protein>
    <submittedName>
        <fullName evidence="4">PASTA domain-containing protein</fullName>
    </submittedName>
</protein>
<dbReference type="Gene3D" id="3.30.10.20">
    <property type="match status" value="2"/>
</dbReference>
<evidence type="ECO:0000256" key="1">
    <source>
        <dbReference type="SAM" id="MobiDB-lite"/>
    </source>
</evidence>
<evidence type="ECO:0000256" key="2">
    <source>
        <dbReference type="SAM" id="Phobius"/>
    </source>
</evidence>
<evidence type="ECO:0000259" key="3">
    <source>
        <dbReference type="PROSITE" id="PS51178"/>
    </source>
</evidence>
<dbReference type="Proteomes" id="UP001597260">
    <property type="component" value="Unassembled WGS sequence"/>
</dbReference>
<dbReference type="CDD" id="cd06577">
    <property type="entry name" value="PASTA_pknB"/>
    <property type="match status" value="2"/>
</dbReference>
<sequence length="228" mass="23837">MTDGSGNWNRSSGGNAAESSRLMLVSGSALALVVFATVGAVGGWLLARSENESRSPSAYGSQSPSAAPAPTRTSATTRQPNRPPTTPPSTAAGGVLLPNLVGMDFRQAREEVRKRGLGAQLYFDGVGDNLGVSRTVPPADTPVRPGHTVKIYVIGSAPEIPVPNLVGLDCEDAKSRLVDAGFYPDYPTGKIGQVTRQDPEPSETKRWNDKVKIYCGSQPSYGPGSPAA</sequence>
<evidence type="ECO:0000313" key="5">
    <source>
        <dbReference type="Proteomes" id="UP001597260"/>
    </source>
</evidence>
<gene>
    <name evidence="4" type="ORF">ACFQ4H_08810</name>
</gene>
<feature type="domain" description="PASTA" evidence="3">
    <location>
        <begin position="86"/>
        <end position="155"/>
    </location>
</feature>
<comment type="caution">
    <text evidence="4">The sequence shown here is derived from an EMBL/GenBank/DDBJ whole genome shotgun (WGS) entry which is preliminary data.</text>
</comment>
<dbReference type="Pfam" id="PF03793">
    <property type="entry name" value="PASTA"/>
    <property type="match status" value="2"/>
</dbReference>
<dbReference type="RefSeq" id="WP_377569094.1">
    <property type="nucleotide sequence ID" value="NZ_JBHTMP010000010.1"/>
</dbReference>
<keyword evidence="2" id="KW-0472">Membrane</keyword>
<feature type="region of interest" description="Disordered" evidence="1">
    <location>
        <begin position="53"/>
        <end position="95"/>
    </location>
</feature>
<keyword evidence="2" id="KW-1133">Transmembrane helix</keyword>
<feature type="domain" description="PASTA" evidence="3">
    <location>
        <begin position="156"/>
        <end position="217"/>
    </location>
</feature>
<keyword evidence="5" id="KW-1185">Reference proteome</keyword>
<dbReference type="PROSITE" id="PS51178">
    <property type="entry name" value="PASTA"/>
    <property type="match status" value="2"/>
</dbReference>
<accession>A0ABW3YDN5</accession>
<proteinExistence type="predicted"/>
<feature type="compositionally biased region" description="Low complexity" evidence="1">
    <location>
        <begin position="54"/>
        <end position="80"/>
    </location>
</feature>
<name>A0ABW3YDN5_9ACTN</name>
<organism evidence="4 5">
    <name type="scientific">Micromonospora sonneratiae</name>
    <dbReference type="NCBI Taxonomy" id="1184706"/>
    <lineage>
        <taxon>Bacteria</taxon>
        <taxon>Bacillati</taxon>
        <taxon>Actinomycetota</taxon>
        <taxon>Actinomycetes</taxon>
        <taxon>Micromonosporales</taxon>
        <taxon>Micromonosporaceae</taxon>
        <taxon>Micromonospora</taxon>
    </lineage>
</organism>
<dbReference type="InterPro" id="IPR005543">
    <property type="entry name" value="PASTA_dom"/>
</dbReference>
<reference evidence="5" key="1">
    <citation type="journal article" date="2019" name="Int. J. Syst. Evol. Microbiol.">
        <title>The Global Catalogue of Microorganisms (GCM) 10K type strain sequencing project: providing services to taxonomists for standard genome sequencing and annotation.</title>
        <authorList>
            <consortium name="The Broad Institute Genomics Platform"/>
            <consortium name="The Broad Institute Genome Sequencing Center for Infectious Disease"/>
            <person name="Wu L."/>
            <person name="Ma J."/>
        </authorList>
    </citation>
    <scope>NUCLEOTIDE SEQUENCE [LARGE SCALE GENOMIC DNA]</scope>
    <source>
        <strain evidence="5">JCM 31037</strain>
    </source>
</reference>
<feature type="transmembrane region" description="Helical" evidence="2">
    <location>
        <begin position="22"/>
        <end position="47"/>
    </location>
</feature>
<keyword evidence="2" id="KW-0812">Transmembrane</keyword>
<dbReference type="EMBL" id="JBHTMP010000010">
    <property type="protein sequence ID" value="MFD1321188.1"/>
    <property type="molecule type" value="Genomic_DNA"/>
</dbReference>